<dbReference type="OrthoDB" id="5290748at2"/>
<gene>
    <name evidence="2" type="ORF">RJ41_10515</name>
</gene>
<dbReference type="EMBL" id="JWLW01000017">
    <property type="protein sequence ID" value="KHT52397.1"/>
    <property type="molecule type" value="Genomic_DNA"/>
</dbReference>
<dbReference type="Pfam" id="PF13566">
    <property type="entry name" value="DUF4130"/>
    <property type="match status" value="1"/>
</dbReference>
<organism evidence="2 3">
    <name type="scientific">Alteromonas marina</name>
    <dbReference type="NCBI Taxonomy" id="203795"/>
    <lineage>
        <taxon>Bacteria</taxon>
        <taxon>Pseudomonadati</taxon>
        <taxon>Pseudomonadota</taxon>
        <taxon>Gammaproteobacteria</taxon>
        <taxon>Alteromonadales</taxon>
        <taxon>Alteromonadaceae</taxon>
        <taxon>Alteromonas/Salinimonas group</taxon>
        <taxon>Alteromonas</taxon>
    </lineage>
</organism>
<protein>
    <submittedName>
        <fullName evidence="2">DNA polymerase III</fullName>
    </submittedName>
</protein>
<accession>A0A0B3Y649</accession>
<name>A0A0B3Y649_9ALTE</name>
<evidence type="ECO:0000313" key="2">
    <source>
        <dbReference type="EMBL" id="KHT52397.1"/>
    </source>
</evidence>
<evidence type="ECO:0000313" key="3">
    <source>
        <dbReference type="Proteomes" id="UP000031197"/>
    </source>
</evidence>
<dbReference type="InterPro" id="IPR025404">
    <property type="entry name" value="DUF4130"/>
</dbReference>
<evidence type="ECO:0000259" key="1">
    <source>
        <dbReference type="Pfam" id="PF13566"/>
    </source>
</evidence>
<reference evidence="2 3" key="1">
    <citation type="submission" date="2014-12" db="EMBL/GenBank/DDBJ databases">
        <title>Genome sequencing of Alteromonas marina AD001.</title>
        <authorList>
            <person name="Adrian T.G.S."/>
            <person name="Chan K.G."/>
        </authorList>
    </citation>
    <scope>NUCLEOTIDE SEQUENCE [LARGE SCALE GENOMIC DNA]</scope>
    <source>
        <strain evidence="2 3">AD001</strain>
    </source>
</reference>
<proteinExistence type="predicted"/>
<dbReference type="Proteomes" id="UP000031197">
    <property type="component" value="Unassembled WGS sequence"/>
</dbReference>
<comment type="caution">
    <text evidence="2">The sequence shown here is derived from an EMBL/GenBank/DDBJ whole genome shotgun (WGS) entry which is preliminary data.</text>
</comment>
<keyword evidence="3" id="KW-1185">Reference proteome</keyword>
<dbReference type="InterPro" id="IPR023875">
    <property type="entry name" value="DNA_repair_put"/>
</dbReference>
<feature type="domain" description="DUF4130" evidence="1">
    <location>
        <begin position="85"/>
        <end position="243"/>
    </location>
</feature>
<dbReference type="AlphaFoldDB" id="A0A0B3Y649"/>
<sequence>MKTITITTVPGFDEWREASRRCIAERIRPEHLIWQNSHSVQNELFSSDAEPCRSKIPRKMPQSKLSIPKSTLMLLKYALCHNDENRFALCYRVLWRVVYENKQLIQIKTDDDVIQLFAMAKAVKRDAYKMSAFLRFREISLEGQEHFVAWYEPEHFSLEIKLNFFQTRFKNMRWSILTPYRAAHWDTETLVLEDNPDSSVVPDHDRIENYWLTYYANIFNPARIKTSAMLNQMPKKYWKNMPETTLIDDMIKQSDTRTRKMISDCKTN</sequence>
<dbReference type="RefSeq" id="WP_039220295.1">
    <property type="nucleotide sequence ID" value="NZ_JWLW01000017.1"/>
</dbReference>
<dbReference type="NCBIfam" id="TIGR03915">
    <property type="entry name" value="SAM_7_link_chp"/>
    <property type="match status" value="1"/>
</dbReference>